<dbReference type="EMBL" id="CP054856">
    <property type="protein sequence ID" value="QVM86168.1"/>
    <property type="molecule type" value="Genomic_DNA"/>
</dbReference>
<dbReference type="SUPFAM" id="SSF46894">
    <property type="entry name" value="C-terminal effector domain of the bipartite response regulators"/>
    <property type="match status" value="1"/>
</dbReference>
<sequence>MDEHRARALLDGLTAKQREVLDLLVLHRTTKEIARELGIAPNTVDQRIAGVRDKWGTSNRKETARFYARLCDLCGKPTCDFSRVDEPGADVESLLHDLPETPQFVLSDARPMMGFPEWLEEEREPVVTAPVGLETLDQKFGRIGRVAAILVLAMVMAMTLATSLAVADALERLI</sequence>
<protein>
    <submittedName>
        <fullName evidence="3">LuxR family transcriptional regulator</fullName>
    </submittedName>
</protein>
<keyword evidence="1" id="KW-1133">Transmembrane helix</keyword>
<evidence type="ECO:0000259" key="2">
    <source>
        <dbReference type="SMART" id="SM00421"/>
    </source>
</evidence>
<reference evidence="3 4" key="1">
    <citation type="journal article" date="2021" name="Int. J. Syst. Evol. Microbiol.">
        <title>Novosphingobium decolorationis sp. nov., an aniline blue-decolourizing bacterium isolated from East Pacific sediment.</title>
        <authorList>
            <person name="Chen X."/>
            <person name="Dong B."/>
            <person name="Chen T."/>
            <person name="Ren N."/>
            <person name="Wang J."/>
            <person name="Xu Y."/>
            <person name="Yang J."/>
            <person name="Zhu S."/>
            <person name="Chen J."/>
        </authorList>
    </citation>
    <scope>NUCLEOTIDE SEQUENCE [LARGE SCALE GENOMIC DNA]</scope>
    <source>
        <strain evidence="3 4">502str22</strain>
    </source>
</reference>
<evidence type="ECO:0000313" key="3">
    <source>
        <dbReference type="EMBL" id="QVM86168.1"/>
    </source>
</evidence>
<keyword evidence="1" id="KW-0812">Transmembrane</keyword>
<evidence type="ECO:0000313" key="4">
    <source>
        <dbReference type="Proteomes" id="UP000677126"/>
    </source>
</evidence>
<name>A0ABX8EBF1_9SPHN</name>
<organism evidence="3 4">
    <name type="scientific">Novosphingobium decolorationis</name>
    <dbReference type="NCBI Taxonomy" id="2698673"/>
    <lineage>
        <taxon>Bacteria</taxon>
        <taxon>Pseudomonadati</taxon>
        <taxon>Pseudomonadota</taxon>
        <taxon>Alphaproteobacteria</taxon>
        <taxon>Sphingomonadales</taxon>
        <taxon>Sphingomonadaceae</taxon>
        <taxon>Novosphingobium</taxon>
    </lineage>
</organism>
<gene>
    <name evidence="3" type="ORF">HT578_10680</name>
</gene>
<dbReference type="Pfam" id="PF08281">
    <property type="entry name" value="Sigma70_r4_2"/>
    <property type="match status" value="1"/>
</dbReference>
<feature type="transmembrane region" description="Helical" evidence="1">
    <location>
        <begin position="146"/>
        <end position="167"/>
    </location>
</feature>
<keyword evidence="4" id="KW-1185">Reference proteome</keyword>
<dbReference type="InterPro" id="IPR036388">
    <property type="entry name" value="WH-like_DNA-bd_sf"/>
</dbReference>
<dbReference type="InterPro" id="IPR000792">
    <property type="entry name" value="Tscrpt_reg_LuxR_C"/>
</dbReference>
<dbReference type="InterPro" id="IPR013249">
    <property type="entry name" value="RNA_pol_sigma70_r4_t2"/>
</dbReference>
<dbReference type="Proteomes" id="UP000677126">
    <property type="component" value="Chromosome"/>
</dbReference>
<dbReference type="Gene3D" id="1.10.10.10">
    <property type="entry name" value="Winged helix-like DNA-binding domain superfamily/Winged helix DNA-binding domain"/>
    <property type="match status" value="1"/>
</dbReference>
<dbReference type="InterPro" id="IPR016032">
    <property type="entry name" value="Sig_transdc_resp-reg_C-effctor"/>
</dbReference>
<accession>A0ABX8EBF1</accession>
<keyword evidence="1" id="KW-0472">Membrane</keyword>
<proteinExistence type="predicted"/>
<feature type="domain" description="HTH luxR-type" evidence="2">
    <location>
        <begin position="10"/>
        <end position="67"/>
    </location>
</feature>
<dbReference type="SMART" id="SM00421">
    <property type="entry name" value="HTH_LUXR"/>
    <property type="match status" value="1"/>
</dbReference>
<evidence type="ECO:0000256" key="1">
    <source>
        <dbReference type="SAM" id="Phobius"/>
    </source>
</evidence>